<protein>
    <submittedName>
        <fullName evidence="1">Uncharacterized protein</fullName>
    </submittedName>
</protein>
<evidence type="ECO:0000313" key="2">
    <source>
        <dbReference type="Proteomes" id="UP000774326"/>
    </source>
</evidence>
<name>A0A9P8Q689_WICPI</name>
<dbReference type="EMBL" id="JAEUBG010002350">
    <property type="protein sequence ID" value="KAH3684757.1"/>
    <property type="molecule type" value="Genomic_DNA"/>
</dbReference>
<gene>
    <name evidence="1" type="ORF">WICPIJ_004288</name>
</gene>
<sequence>MYKPPPKLTLPVLTEVSSYFFWAMARAALLNSGLRNKFLEVKPLSMLFKVESAFKEAKAKTLGSTKELR</sequence>
<keyword evidence="2" id="KW-1185">Reference proteome</keyword>
<dbReference type="Proteomes" id="UP000774326">
    <property type="component" value="Unassembled WGS sequence"/>
</dbReference>
<evidence type="ECO:0000313" key="1">
    <source>
        <dbReference type="EMBL" id="KAH3684757.1"/>
    </source>
</evidence>
<reference evidence="1" key="1">
    <citation type="journal article" date="2021" name="Open Biol.">
        <title>Shared evolutionary footprints suggest mitochondrial oxidative damage underlies multiple complex I losses in fungi.</title>
        <authorList>
            <person name="Schikora-Tamarit M.A."/>
            <person name="Marcet-Houben M."/>
            <person name="Nosek J."/>
            <person name="Gabaldon T."/>
        </authorList>
    </citation>
    <scope>NUCLEOTIDE SEQUENCE</scope>
    <source>
        <strain evidence="1">CBS2887</strain>
    </source>
</reference>
<proteinExistence type="predicted"/>
<comment type="caution">
    <text evidence="1">The sequence shown here is derived from an EMBL/GenBank/DDBJ whole genome shotgun (WGS) entry which is preliminary data.</text>
</comment>
<organism evidence="1 2">
    <name type="scientific">Wickerhamomyces pijperi</name>
    <name type="common">Yeast</name>
    <name type="synonym">Pichia pijperi</name>
    <dbReference type="NCBI Taxonomy" id="599730"/>
    <lineage>
        <taxon>Eukaryota</taxon>
        <taxon>Fungi</taxon>
        <taxon>Dikarya</taxon>
        <taxon>Ascomycota</taxon>
        <taxon>Saccharomycotina</taxon>
        <taxon>Saccharomycetes</taxon>
        <taxon>Phaffomycetales</taxon>
        <taxon>Wickerhamomycetaceae</taxon>
        <taxon>Wickerhamomyces</taxon>
    </lineage>
</organism>
<dbReference type="AlphaFoldDB" id="A0A9P8Q689"/>
<reference evidence="1" key="2">
    <citation type="submission" date="2021-01" db="EMBL/GenBank/DDBJ databases">
        <authorList>
            <person name="Schikora-Tamarit M.A."/>
        </authorList>
    </citation>
    <scope>NUCLEOTIDE SEQUENCE</scope>
    <source>
        <strain evidence="1">CBS2887</strain>
    </source>
</reference>
<accession>A0A9P8Q689</accession>